<feature type="region of interest" description="Disordered" evidence="1">
    <location>
        <begin position="1"/>
        <end position="35"/>
    </location>
</feature>
<accession>A0A822Z433</accession>
<dbReference type="PANTHER" id="PTHR35704:SF1">
    <property type="entry name" value="OS02G0254600 PROTEIN"/>
    <property type="match status" value="1"/>
</dbReference>
<evidence type="ECO:0000313" key="3">
    <source>
        <dbReference type="Proteomes" id="UP000607653"/>
    </source>
</evidence>
<dbReference type="EMBL" id="DUZY01000004">
    <property type="protein sequence ID" value="DAD36278.1"/>
    <property type="molecule type" value="Genomic_DNA"/>
</dbReference>
<gene>
    <name evidence="2" type="ORF">HUJ06_006918</name>
</gene>
<dbReference type="PANTHER" id="PTHR35704">
    <property type="entry name" value="OS02G0254600 PROTEIN"/>
    <property type="match status" value="1"/>
</dbReference>
<organism evidence="2 3">
    <name type="scientific">Nelumbo nucifera</name>
    <name type="common">Sacred lotus</name>
    <dbReference type="NCBI Taxonomy" id="4432"/>
    <lineage>
        <taxon>Eukaryota</taxon>
        <taxon>Viridiplantae</taxon>
        <taxon>Streptophyta</taxon>
        <taxon>Embryophyta</taxon>
        <taxon>Tracheophyta</taxon>
        <taxon>Spermatophyta</taxon>
        <taxon>Magnoliopsida</taxon>
        <taxon>Proteales</taxon>
        <taxon>Nelumbonaceae</taxon>
        <taxon>Nelumbo</taxon>
    </lineage>
</organism>
<protein>
    <submittedName>
        <fullName evidence="2">Uncharacterized protein</fullName>
    </submittedName>
</protein>
<comment type="caution">
    <text evidence="2">The sequence shown here is derived from an EMBL/GenBank/DDBJ whole genome shotgun (WGS) entry which is preliminary data.</text>
</comment>
<keyword evidence="3" id="KW-1185">Reference proteome</keyword>
<evidence type="ECO:0000313" key="2">
    <source>
        <dbReference type="EMBL" id="DAD36278.1"/>
    </source>
</evidence>
<reference evidence="2 3" key="1">
    <citation type="journal article" date="2020" name="Mol. Biol. Evol.">
        <title>Distinct Expression and Methylation Patterns for Genes with Different Fates following a Single Whole-Genome Duplication in Flowering Plants.</title>
        <authorList>
            <person name="Shi T."/>
            <person name="Rahmani R.S."/>
            <person name="Gugger P.F."/>
            <person name="Wang M."/>
            <person name="Li H."/>
            <person name="Zhang Y."/>
            <person name="Li Z."/>
            <person name="Wang Q."/>
            <person name="Van de Peer Y."/>
            <person name="Marchal K."/>
            <person name="Chen J."/>
        </authorList>
    </citation>
    <scope>NUCLEOTIDE SEQUENCE [LARGE SCALE GENOMIC DNA]</scope>
    <source>
        <tissue evidence="2">Leaf</tissue>
    </source>
</reference>
<feature type="compositionally biased region" description="Basic and acidic residues" evidence="1">
    <location>
        <begin position="12"/>
        <end position="21"/>
    </location>
</feature>
<proteinExistence type="predicted"/>
<sequence length="103" mass="11549">MGNCIDTSWTHDQQRERKERQEDEELKAGGVGKEGHIGKGGLGVKIVLTREELEWLVSQLKEKGGRKLGDILGEIENGRRKAGGWKPSLESIMEGPEVHEMDR</sequence>
<dbReference type="Proteomes" id="UP000607653">
    <property type="component" value="Unassembled WGS sequence"/>
</dbReference>
<dbReference type="AlphaFoldDB" id="A0A822Z433"/>
<evidence type="ECO:0000256" key="1">
    <source>
        <dbReference type="SAM" id="MobiDB-lite"/>
    </source>
</evidence>
<feature type="compositionally biased region" description="Polar residues" evidence="1">
    <location>
        <begin position="1"/>
        <end position="11"/>
    </location>
</feature>
<name>A0A822Z433_NELNU</name>